<evidence type="ECO:0000256" key="1">
    <source>
        <dbReference type="SAM" id="SignalP"/>
    </source>
</evidence>
<evidence type="ECO:0000313" key="2">
    <source>
        <dbReference type="EMBL" id="TPW42063.1"/>
    </source>
</evidence>
<evidence type="ECO:0000313" key="3">
    <source>
        <dbReference type="Proteomes" id="UP000319523"/>
    </source>
</evidence>
<organism evidence="2 3">
    <name type="scientific">Mixta tenebrionis</name>
    <dbReference type="NCBI Taxonomy" id="2562439"/>
    <lineage>
        <taxon>Bacteria</taxon>
        <taxon>Pseudomonadati</taxon>
        <taxon>Pseudomonadota</taxon>
        <taxon>Gammaproteobacteria</taxon>
        <taxon>Enterobacterales</taxon>
        <taxon>Erwiniaceae</taxon>
        <taxon>Mixta</taxon>
    </lineage>
</organism>
<name>A0A506VAP6_9GAMM</name>
<protein>
    <recommendedName>
        <fullName evidence="4">Fimbrial protein</fullName>
    </recommendedName>
</protein>
<feature type="chain" id="PRO_5021245784" description="Fimbrial protein" evidence="1">
    <location>
        <begin position="22"/>
        <end position="180"/>
    </location>
</feature>
<evidence type="ECO:0008006" key="4">
    <source>
        <dbReference type="Google" id="ProtNLM"/>
    </source>
</evidence>
<dbReference type="Proteomes" id="UP000319523">
    <property type="component" value="Unassembled WGS sequence"/>
</dbReference>
<accession>A0A506VAP6</accession>
<reference evidence="2 3" key="1">
    <citation type="submission" date="2019-06" db="EMBL/GenBank/DDBJ databases">
        <authorList>
            <person name="Yang Y."/>
        </authorList>
    </citation>
    <scope>NUCLEOTIDE SEQUENCE [LARGE SCALE GENOMIC DNA]</scope>
    <source>
        <strain evidence="2 3">BIT-26</strain>
    </source>
</reference>
<dbReference type="OrthoDB" id="6555548at2"/>
<comment type="caution">
    <text evidence="2">The sequence shown here is derived from an EMBL/GenBank/DDBJ whole genome shotgun (WGS) entry which is preliminary data.</text>
</comment>
<keyword evidence="3" id="KW-1185">Reference proteome</keyword>
<dbReference type="AlphaFoldDB" id="A0A506VAP6"/>
<feature type="signal peptide" evidence="1">
    <location>
        <begin position="1"/>
        <end position="21"/>
    </location>
</feature>
<dbReference type="Gene3D" id="2.60.40.2040">
    <property type="entry name" value="CFA/I fimbrial subunit E, pilin domain"/>
    <property type="match status" value="1"/>
</dbReference>
<gene>
    <name evidence="2" type="ORF">FKM52_11965</name>
</gene>
<dbReference type="RefSeq" id="WP_141176407.1">
    <property type="nucleotide sequence ID" value="NZ_JBHUFX010000002.1"/>
</dbReference>
<dbReference type="EMBL" id="VHQI01000006">
    <property type="protein sequence ID" value="TPW42063.1"/>
    <property type="molecule type" value="Genomic_DNA"/>
</dbReference>
<proteinExistence type="predicted"/>
<sequence length="180" mass="18987">MKTKFMLSVLAGLVVSASAMASTPASYDTKFNVSANVPDSVKITDPDGRPVTEVDVVLEAAPSGKMEAEVRDLKLWSNNVADTAVQLVMDDAGMATGEAFTLFNTDGGTMKSMTYKIATATTGGPQEFVNSGDSNNYNLTVNGTHAELPVAFQFTSIDNYDTLGQGHYTGVVYANVVANP</sequence>
<keyword evidence="1" id="KW-0732">Signal</keyword>